<keyword evidence="3 6" id="KW-1133">Transmembrane helix</keyword>
<gene>
    <name evidence="7" type="ORF">EV138_2450</name>
</gene>
<dbReference type="GO" id="GO:0016020">
    <property type="term" value="C:membrane"/>
    <property type="evidence" value="ECO:0007669"/>
    <property type="project" value="UniProtKB-SubCell"/>
</dbReference>
<feature type="transmembrane region" description="Helical" evidence="6">
    <location>
        <begin position="71"/>
        <end position="92"/>
    </location>
</feature>
<keyword evidence="7" id="KW-0482">Metalloprotease</keyword>
<keyword evidence="7" id="KW-0645">Protease</keyword>
<dbReference type="EMBL" id="SOCE01000001">
    <property type="protein sequence ID" value="TDU88898.1"/>
    <property type="molecule type" value="Genomic_DNA"/>
</dbReference>
<evidence type="ECO:0000256" key="2">
    <source>
        <dbReference type="ARBA" id="ARBA00022692"/>
    </source>
</evidence>
<dbReference type="PANTHER" id="PTHR30168">
    <property type="entry name" value="PUTATIVE MEMBRANE PROTEIN YPFJ"/>
    <property type="match status" value="1"/>
</dbReference>
<evidence type="ECO:0000313" key="7">
    <source>
        <dbReference type="EMBL" id="TDU88898.1"/>
    </source>
</evidence>
<reference evidence="7 8" key="1">
    <citation type="submission" date="2019-03" db="EMBL/GenBank/DDBJ databases">
        <title>Genomic Encyclopedia of Type Strains, Phase III (KMG-III): the genomes of soil and plant-associated and newly described type strains.</title>
        <authorList>
            <person name="Whitman W."/>
        </authorList>
    </citation>
    <scope>NUCLEOTIDE SEQUENCE [LARGE SCALE GENOMIC DNA]</scope>
    <source>
        <strain evidence="7 8">VKM Ac-2575</strain>
    </source>
</reference>
<dbReference type="InterPro" id="IPR007343">
    <property type="entry name" value="Uncharacterised_pept_Zn_put"/>
</dbReference>
<dbReference type="GO" id="GO:0006508">
    <property type="term" value="P:proteolysis"/>
    <property type="evidence" value="ECO:0007669"/>
    <property type="project" value="UniProtKB-KW"/>
</dbReference>
<feature type="region of interest" description="Disordered" evidence="5">
    <location>
        <begin position="1"/>
        <end position="66"/>
    </location>
</feature>
<dbReference type="OrthoDB" id="9774900at2"/>
<evidence type="ECO:0000256" key="3">
    <source>
        <dbReference type="ARBA" id="ARBA00022989"/>
    </source>
</evidence>
<accession>A0A4R7TC27</accession>
<dbReference type="RefSeq" id="WP_133978711.1">
    <property type="nucleotide sequence ID" value="NZ_SOCE01000001.1"/>
</dbReference>
<name>A0A4R7TC27_9ACTN</name>
<organism evidence="7 8">
    <name type="scientific">Kribbella voronezhensis</name>
    <dbReference type="NCBI Taxonomy" id="2512212"/>
    <lineage>
        <taxon>Bacteria</taxon>
        <taxon>Bacillati</taxon>
        <taxon>Actinomycetota</taxon>
        <taxon>Actinomycetes</taxon>
        <taxon>Propionibacteriales</taxon>
        <taxon>Kribbellaceae</taxon>
        <taxon>Kribbella</taxon>
    </lineage>
</organism>
<evidence type="ECO:0000313" key="8">
    <source>
        <dbReference type="Proteomes" id="UP000295151"/>
    </source>
</evidence>
<comment type="subcellular location">
    <subcellularLocation>
        <location evidence="1">Membrane</location>
        <topology evidence="1">Single-pass membrane protein</topology>
    </subcellularLocation>
</comment>
<feature type="compositionally biased region" description="Pro residues" evidence="5">
    <location>
        <begin position="9"/>
        <end position="19"/>
    </location>
</feature>
<sequence>MSNHDWSEPPGPHPPPGPLPDGSIPLYGSHPLPGMPGGEPALPRVGWGPEIGGEHTFRHGGPQPKRRRTGLGISLLLLGGIAVAVVIAALALRDDTFTTVAPVPGAGLTGPSTSQTPSPGTADDGAASQDGMKVVTSDAFYASGAQGSVGCREPRAALSSPAAVRGYYANLIGCLNRAWAGKVQGAKHTYTAPRVLFWSGQVQSPCAGSSAVSFYCATSQTLYLKFEDDIKLWNRASDPGNRAFARMWATYTAGHEFAHHLQQLTGILAAAHQLEYDAPDREARLELSRRVELQASCLGTAFMGANKISYGITGLDLTIYRRYVEAQTGDENNRGGPRDHGARASHQYWAARGFNTSNSAYCNTFTASASKVS</sequence>
<feature type="region of interest" description="Disordered" evidence="5">
    <location>
        <begin position="102"/>
        <end position="128"/>
    </location>
</feature>
<evidence type="ECO:0000256" key="4">
    <source>
        <dbReference type="ARBA" id="ARBA00023136"/>
    </source>
</evidence>
<keyword evidence="2 6" id="KW-0812">Transmembrane</keyword>
<dbReference type="Proteomes" id="UP000295151">
    <property type="component" value="Unassembled WGS sequence"/>
</dbReference>
<dbReference type="PANTHER" id="PTHR30168:SF0">
    <property type="entry name" value="INNER MEMBRANE PROTEIN"/>
    <property type="match status" value="1"/>
</dbReference>
<keyword evidence="7" id="KW-0378">Hydrolase</keyword>
<evidence type="ECO:0000256" key="5">
    <source>
        <dbReference type="SAM" id="MobiDB-lite"/>
    </source>
</evidence>
<keyword evidence="8" id="KW-1185">Reference proteome</keyword>
<comment type="caution">
    <text evidence="7">The sequence shown here is derived from an EMBL/GenBank/DDBJ whole genome shotgun (WGS) entry which is preliminary data.</text>
</comment>
<dbReference type="Pfam" id="PF04228">
    <property type="entry name" value="Zn_peptidase"/>
    <property type="match status" value="1"/>
</dbReference>
<feature type="compositionally biased region" description="Polar residues" evidence="5">
    <location>
        <begin position="110"/>
        <end position="119"/>
    </location>
</feature>
<dbReference type="GO" id="GO:0008237">
    <property type="term" value="F:metallopeptidase activity"/>
    <property type="evidence" value="ECO:0007669"/>
    <property type="project" value="UniProtKB-KW"/>
</dbReference>
<evidence type="ECO:0000256" key="1">
    <source>
        <dbReference type="ARBA" id="ARBA00004167"/>
    </source>
</evidence>
<evidence type="ECO:0000256" key="6">
    <source>
        <dbReference type="SAM" id="Phobius"/>
    </source>
</evidence>
<dbReference type="AlphaFoldDB" id="A0A4R7TC27"/>
<proteinExistence type="predicted"/>
<protein>
    <submittedName>
        <fullName evidence="7">Putative metalloprotease</fullName>
    </submittedName>
</protein>
<keyword evidence="4 6" id="KW-0472">Membrane</keyword>